<reference evidence="2 3" key="1">
    <citation type="journal article" date="2019" name="Int. J. Syst. Evol. Microbiol.">
        <title>The Global Catalogue of Microorganisms (GCM) 10K type strain sequencing project: providing services to taxonomists for standard genome sequencing and annotation.</title>
        <authorList>
            <consortium name="The Broad Institute Genomics Platform"/>
            <consortium name="The Broad Institute Genome Sequencing Center for Infectious Disease"/>
            <person name="Wu L."/>
            <person name="Ma J."/>
        </authorList>
    </citation>
    <scope>NUCLEOTIDE SEQUENCE [LARGE SCALE GENOMIC DNA]</scope>
    <source>
        <strain evidence="2 3">JCM 14306</strain>
    </source>
</reference>
<dbReference type="Proteomes" id="UP001501319">
    <property type="component" value="Unassembled WGS sequence"/>
</dbReference>
<evidence type="ECO:0000313" key="3">
    <source>
        <dbReference type="Proteomes" id="UP001501319"/>
    </source>
</evidence>
<dbReference type="RefSeq" id="WP_344107850.1">
    <property type="nucleotide sequence ID" value="NZ_BAAANE010000001.1"/>
</dbReference>
<dbReference type="InterPro" id="IPR029050">
    <property type="entry name" value="Immunoprotect_excell_Ig-like"/>
</dbReference>
<evidence type="ECO:0000256" key="1">
    <source>
        <dbReference type="ARBA" id="ARBA00022729"/>
    </source>
</evidence>
<accession>A0ABN2EWJ3</accession>
<keyword evidence="1" id="KW-0732">Signal</keyword>
<gene>
    <name evidence="2" type="ORF">GCM10009744_03570</name>
</gene>
<evidence type="ECO:0008006" key="4">
    <source>
        <dbReference type="Google" id="ProtNLM"/>
    </source>
</evidence>
<keyword evidence="3" id="KW-1185">Reference proteome</keyword>
<name>A0ABN2EWJ3_9ACTN</name>
<sequence>MKVYRPATVAVGILFVLLGGLTRLADPDQVYDSTVRVVVHGTIGQELKFGTSTVAVSRVKFAKSYLPSETDKAVETNGVFLAVEYDTVRGTEDPGSNTATLFADGGTQYTPVGGSIGNGVEFSEPGFAKTGALIYEVNPADLKGLVLKIAPVQFFTVLAQDVEVDLGVPDDKIAAQLVERAGREYLKPASVTRVAE</sequence>
<proteinExistence type="predicted"/>
<organism evidence="2 3">
    <name type="scientific">Kribbella alba</name>
    <dbReference type="NCBI Taxonomy" id="190197"/>
    <lineage>
        <taxon>Bacteria</taxon>
        <taxon>Bacillati</taxon>
        <taxon>Actinomycetota</taxon>
        <taxon>Actinomycetes</taxon>
        <taxon>Propionibacteriales</taxon>
        <taxon>Kribbellaceae</taxon>
        <taxon>Kribbella</taxon>
    </lineage>
</organism>
<dbReference type="EMBL" id="BAAANE010000001">
    <property type="protein sequence ID" value="GAA1620054.1"/>
    <property type="molecule type" value="Genomic_DNA"/>
</dbReference>
<protein>
    <recommendedName>
        <fullName evidence="4">DUF4352 domain-containing protein</fullName>
    </recommendedName>
</protein>
<evidence type="ECO:0000313" key="2">
    <source>
        <dbReference type="EMBL" id="GAA1620054.1"/>
    </source>
</evidence>
<comment type="caution">
    <text evidence="2">The sequence shown here is derived from an EMBL/GenBank/DDBJ whole genome shotgun (WGS) entry which is preliminary data.</text>
</comment>
<dbReference type="Gene3D" id="2.60.40.1240">
    <property type="match status" value="1"/>
</dbReference>